<dbReference type="GeneID" id="18482334"/>
<feature type="compositionally biased region" description="Polar residues" evidence="6">
    <location>
        <begin position="734"/>
        <end position="751"/>
    </location>
</feature>
<keyword evidence="9" id="KW-1185">Reference proteome</keyword>
<feature type="region of interest" description="Disordered" evidence="6">
    <location>
        <begin position="726"/>
        <end position="769"/>
    </location>
</feature>
<evidence type="ECO:0000256" key="2">
    <source>
        <dbReference type="ARBA" id="ARBA00022723"/>
    </source>
</evidence>
<dbReference type="InterPro" id="IPR001138">
    <property type="entry name" value="Zn2Cys6_DnaBD"/>
</dbReference>
<keyword evidence="3" id="KW-0805">Transcription regulation</keyword>
<evidence type="ECO:0000256" key="3">
    <source>
        <dbReference type="ARBA" id="ARBA00023015"/>
    </source>
</evidence>
<accession>G0RUM2</accession>
<evidence type="ECO:0000313" key="9">
    <source>
        <dbReference type="Proteomes" id="UP000008984"/>
    </source>
</evidence>
<protein>
    <submittedName>
        <fullName evidence="8">Predicted protein</fullName>
    </submittedName>
</protein>
<evidence type="ECO:0000259" key="7">
    <source>
        <dbReference type="PROSITE" id="PS50048"/>
    </source>
</evidence>
<dbReference type="OrthoDB" id="2563500at2759"/>
<dbReference type="PROSITE" id="PS00463">
    <property type="entry name" value="ZN2_CY6_FUNGAL_1"/>
    <property type="match status" value="1"/>
</dbReference>
<dbReference type="RefSeq" id="XP_006968936.1">
    <property type="nucleotide sequence ID" value="XM_006968874.1"/>
</dbReference>
<dbReference type="PROSITE" id="PS50048">
    <property type="entry name" value="ZN2_CY6_FUNGAL_2"/>
    <property type="match status" value="1"/>
</dbReference>
<feature type="region of interest" description="Disordered" evidence="6">
    <location>
        <begin position="208"/>
        <end position="228"/>
    </location>
</feature>
<dbReference type="GO" id="GO:0005634">
    <property type="term" value="C:nucleus"/>
    <property type="evidence" value="ECO:0007669"/>
    <property type="project" value="UniProtKB-SubCell"/>
</dbReference>
<keyword evidence="2" id="KW-0479">Metal-binding</keyword>
<dbReference type="AlphaFoldDB" id="G0RUM2"/>
<dbReference type="KEGG" id="tre:TRIREDRAFT_111446"/>
<dbReference type="InterPro" id="IPR007219">
    <property type="entry name" value="XnlR_reg_dom"/>
</dbReference>
<gene>
    <name evidence="8" type="ORF">TRIREDRAFT_111446</name>
</gene>
<dbReference type="Pfam" id="PF00172">
    <property type="entry name" value="Zn_clus"/>
    <property type="match status" value="2"/>
</dbReference>
<dbReference type="STRING" id="431241.G0RUM2"/>
<dbReference type="InterPro" id="IPR036864">
    <property type="entry name" value="Zn2-C6_fun-type_DNA-bd_sf"/>
</dbReference>
<dbReference type="Proteomes" id="UP000008984">
    <property type="component" value="Unassembled WGS sequence"/>
</dbReference>
<dbReference type="HOGENOM" id="CLU_008241_1_0_1"/>
<evidence type="ECO:0000313" key="8">
    <source>
        <dbReference type="EMBL" id="EGR45015.1"/>
    </source>
</evidence>
<dbReference type="VEuPathDB" id="FungiDB:TRIREDRAFT_111446"/>
<keyword evidence="5" id="KW-0539">Nucleus</keyword>
<dbReference type="GO" id="GO:0008270">
    <property type="term" value="F:zinc ion binding"/>
    <property type="evidence" value="ECO:0007669"/>
    <property type="project" value="InterPro"/>
</dbReference>
<dbReference type="GO" id="GO:0003677">
    <property type="term" value="F:DNA binding"/>
    <property type="evidence" value="ECO:0007669"/>
    <property type="project" value="InterPro"/>
</dbReference>
<keyword evidence="4" id="KW-0804">Transcription</keyword>
<dbReference type="EMBL" id="GL985082">
    <property type="protein sequence ID" value="EGR45015.1"/>
    <property type="molecule type" value="Genomic_DNA"/>
</dbReference>
<dbReference type="GO" id="GO:0000981">
    <property type="term" value="F:DNA-binding transcription factor activity, RNA polymerase II-specific"/>
    <property type="evidence" value="ECO:0007669"/>
    <property type="project" value="InterPro"/>
</dbReference>
<organism evidence="9">
    <name type="scientific">Hypocrea jecorina (strain QM6a)</name>
    <name type="common">Trichoderma reesei</name>
    <dbReference type="NCBI Taxonomy" id="431241"/>
    <lineage>
        <taxon>Eukaryota</taxon>
        <taxon>Fungi</taxon>
        <taxon>Dikarya</taxon>
        <taxon>Ascomycota</taxon>
        <taxon>Pezizomycotina</taxon>
        <taxon>Sordariomycetes</taxon>
        <taxon>Hypocreomycetidae</taxon>
        <taxon>Hypocreales</taxon>
        <taxon>Hypocreaceae</taxon>
        <taxon>Trichoderma</taxon>
    </lineage>
</organism>
<evidence type="ECO:0000256" key="5">
    <source>
        <dbReference type="ARBA" id="ARBA00023242"/>
    </source>
</evidence>
<dbReference type="CDD" id="cd00067">
    <property type="entry name" value="GAL4"/>
    <property type="match status" value="2"/>
</dbReference>
<name>G0RUM2_HYPJQ</name>
<feature type="domain" description="Zn(2)-C6 fungal-type" evidence="7">
    <location>
        <begin position="150"/>
        <end position="180"/>
    </location>
</feature>
<dbReference type="Gene3D" id="4.10.240.10">
    <property type="entry name" value="Zn(2)-C6 fungal-type DNA-binding domain"/>
    <property type="match status" value="1"/>
</dbReference>
<dbReference type="InterPro" id="IPR050815">
    <property type="entry name" value="TF_fung"/>
</dbReference>
<evidence type="ECO:0000256" key="4">
    <source>
        <dbReference type="ARBA" id="ARBA00023163"/>
    </source>
</evidence>
<proteinExistence type="predicted"/>
<dbReference type="Pfam" id="PF04082">
    <property type="entry name" value="Fungal_trans"/>
    <property type="match status" value="1"/>
</dbReference>
<dbReference type="CDD" id="cd12148">
    <property type="entry name" value="fungal_TF_MHR"/>
    <property type="match status" value="1"/>
</dbReference>
<evidence type="ECO:0000256" key="6">
    <source>
        <dbReference type="SAM" id="MobiDB-lite"/>
    </source>
</evidence>
<dbReference type="SUPFAM" id="SSF57701">
    <property type="entry name" value="Zn2/Cys6 DNA-binding domain"/>
    <property type="match status" value="1"/>
</dbReference>
<dbReference type="GO" id="GO:0006351">
    <property type="term" value="P:DNA-templated transcription"/>
    <property type="evidence" value="ECO:0007669"/>
    <property type="project" value="InterPro"/>
</dbReference>
<dbReference type="eggNOG" id="ENOG502QWTJ">
    <property type="taxonomic scope" value="Eukaryota"/>
</dbReference>
<dbReference type="SMART" id="SM00066">
    <property type="entry name" value="GAL4"/>
    <property type="match status" value="2"/>
</dbReference>
<sequence length="861" mass="95867">MGSPFIIGNPSVHVATTLNTQQGRMNRGKAGVLVRVAVQREPWVLTPYISSSPYSFSMMDTFNYAIYNSRFVMGCVMPATPLLRYPGSPIHVRCDRNSPTCRNCDRLGVKCPGYSDIPVLSQKDGSRQRIQDSVDTIYRASGVEKRKVGSCDECRRTKSRCSRSRPVCRRCMKKGFICKYNPKYDAAVARSSAPALMAGQDHVLTATASSTRSGSVSTPGSQRGNSSVSLSMPLSHDFQWLFADTLPQDALRLRALADKFFDRISTLRCLGFIHKPTFYQALDRGTLNEDFGEAVIYIVAAFGARMHLLDDTAEVNASYGIPGAAWAERARDLAMREIANPSLSTMMAMVLICEHSIAMDQHALAFVVFGCCLRIMRLLSLDSAKKVSDAPGLSQMTQLETERRLLWSCYLLDSFLGGGVDMNLHWKHGFPCVPLPCSDANFIAQEQYISDLNAPRLSTFEIFPDRSYLNLRSHTIYLVQLRTRVLRLIRNNNQEANIWDPGSAFLDIIHRLEIWYAGLPEQLVISDLNAYVHKELGIIGAVFMLHFLYHSTACDLLRVSLPGYVFPLSAAFHSAPLEFRRQCQERCRFHADEISRLVRIGFGYGIRVFDDLHSLMATFESTKIQIIHTATATSNAVDVRERASYNIRFNMRALAILHLQKDKPNPYHKALIPLLEKFDFLNVVSEWQAYPSPISLNTELAEVTGPEDTGFLSSLAPFRLAKEEIRAQTRQRRASSPTVKNDFPGSTSTATVRPPPIISMPQKGTTLGGGGGITNGGVLEGVEISLDRMQLASTNASHPTPPSVNDQDITTIQEGVMNIAVDLSDLAEDYIRMAGEMSDYISWDISEPPAWLDFDMSSTNI</sequence>
<reference evidence="8 9" key="1">
    <citation type="journal article" date="2008" name="Nat. Biotechnol.">
        <title>Genome sequencing and analysis of the biomass-degrading fungus Trichoderma reesei (syn. Hypocrea jecorina).</title>
        <authorList>
            <person name="Martinez D."/>
            <person name="Berka R.M."/>
            <person name="Henrissat B."/>
            <person name="Saloheimo M."/>
            <person name="Arvas M."/>
            <person name="Baker S.E."/>
            <person name="Chapman J."/>
            <person name="Chertkov O."/>
            <person name="Coutinho P.M."/>
            <person name="Cullen D."/>
            <person name="Danchin E.G."/>
            <person name="Grigoriev I.V."/>
            <person name="Harris P."/>
            <person name="Jackson M."/>
            <person name="Kubicek C.P."/>
            <person name="Han C.S."/>
            <person name="Ho I."/>
            <person name="Larrondo L.F."/>
            <person name="de Leon A.L."/>
            <person name="Magnuson J.K."/>
            <person name="Merino S."/>
            <person name="Misra M."/>
            <person name="Nelson B."/>
            <person name="Putnam N."/>
            <person name="Robbertse B."/>
            <person name="Salamov A.A."/>
            <person name="Schmoll M."/>
            <person name="Terry A."/>
            <person name="Thayer N."/>
            <person name="Westerholm-Parvinen A."/>
            <person name="Schoch C.L."/>
            <person name="Yao J."/>
            <person name="Barabote R."/>
            <person name="Nelson M.A."/>
            <person name="Detter C."/>
            <person name="Bruce D."/>
            <person name="Kuske C.R."/>
            <person name="Xie G."/>
            <person name="Richardson P."/>
            <person name="Rokhsar D.S."/>
            <person name="Lucas S.M."/>
            <person name="Rubin E.M."/>
            <person name="Dunn-Coleman N."/>
            <person name="Ward M."/>
            <person name="Brettin T.S."/>
        </authorList>
    </citation>
    <scope>NUCLEOTIDE SEQUENCE [LARGE SCALE GENOMIC DNA]</scope>
    <source>
        <strain evidence="8 9">QM6a</strain>
    </source>
</reference>
<comment type="subcellular location">
    <subcellularLocation>
        <location evidence="1">Nucleus</location>
    </subcellularLocation>
</comment>
<dbReference type="PANTHER" id="PTHR47338:SF7">
    <property type="entry name" value="ZN(II)2CYS6 TRANSCRIPTION FACTOR (EUROFUNG)"/>
    <property type="match status" value="1"/>
</dbReference>
<evidence type="ECO:0000256" key="1">
    <source>
        <dbReference type="ARBA" id="ARBA00004123"/>
    </source>
</evidence>
<dbReference type="PANTHER" id="PTHR47338">
    <property type="entry name" value="ZN(II)2CYS6 TRANSCRIPTION FACTOR (EUROFUNG)-RELATED"/>
    <property type="match status" value="1"/>
</dbReference>